<evidence type="ECO:0000256" key="9">
    <source>
        <dbReference type="ARBA" id="ARBA00023157"/>
    </source>
</evidence>
<dbReference type="PANTHER" id="PTHR42737:SF8">
    <property type="entry name" value="THIOREDOXIN-DISULFIDE REDUCTASE"/>
    <property type="match status" value="1"/>
</dbReference>
<dbReference type="SUPFAM" id="SSF55424">
    <property type="entry name" value="FAD/NAD-linked reductases, dimerisation (C-terminal) domain"/>
    <property type="match status" value="1"/>
</dbReference>
<comment type="similarity">
    <text evidence="2 18">Belongs to the class-I pyridine nucleotide-disulfide oxidoreductase family.</text>
</comment>
<evidence type="ECO:0000256" key="18">
    <source>
        <dbReference type="RuleBase" id="RU003691"/>
    </source>
</evidence>
<keyword evidence="9" id="KW-1015">Disulfide bond</keyword>
<feature type="compositionally biased region" description="Basic and acidic residues" evidence="19">
    <location>
        <begin position="579"/>
        <end position="602"/>
    </location>
</feature>
<protein>
    <recommendedName>
        <fullName evidence="12">Thioredoxin reductase 1, cytoplasmic</fullName>
        <ecNumber evidence="11">1.11.1.2</ecNumber>
        <ecNumber evidence="3">1.8.1.9</ecNumber>
    </recommendedName>
    <alternativeName>
        <fullName evidence="14">Peroxidase TXNRD1</fullName>
    </alternativeName>
    <alternativeName>
        <fullName evidence="13">Thioredoxin reductase TR1</fullName>
    </alternativeName>
</protein>
<comment type="function">
    <text evidence="15">Reduces disulfideprotein thioredoxin (Trx) to its dithiol-containing form. Homodimeric flavoprotein involved in the regulation of cellular redox reactions, growth and differentiation. Contains a selenocysteine residue at the C-terminal active site that is essential for catalysis. Also has reductase activity on hydrogen peroxide (H2O2).</text>
</comment>
<feature type="compositionally biased region" description="Polar residues" evidence="19">
    <location>
        <begin position="1"/>
        <end position="10"/>
    </location>
</feature>
<evidence type="ECO:0000256" key="16">
    <source>
        <dbReference type="ARBA" id="ARBA00047387"/>
    </source>
</evidence>
<evidence type="ECO:0000256" key="6">
    <source>
        <dbReference type="ARBA" id="ARBA00022857"/>
    </source>
</evidence>
<comment type="caution">
    <text evidence="22">The sequence shown here is derived from an EMBL/GenBank/DDBJ whole genome shotgun (WGS) entry which is preliminary data.</text>
</comment>
<dbReference type="InterPro" id="IPR004099">
    <property type="entry name" value="Pyr_nucl-diS_OxRdtase_dimer"/>
</dbReference>
<keyword evidence="6" id="KW-0521">NADP</keyword>
<feature type="region of interest" description="Disordered" evidence="19">
    <location>
        <begin position="1"/>
        <end position="27"/>
    </location>
</feature>
<dbReference type="GO" id="GO:0034599">
    <property type="term" value="P:cellular response to oxidative stress"/>
    <property type="evidence" value="ECO:0007669"/>
    <property type="project" value="TreeGrafter"/>
</dbReference>
<keyword evidence="10 18" id="KW-0676">Redox-active center</keyword>
<evidence type="ECO:0000256" key="17">
    <source>
        <dbReference type="ARBA" id="ARBA00048992"/>
    </source>
</evidence>
<dbReference type="InterPro" id="IPR036188">
    <property type="entry name" value="FAD/NAD-bd_sf"/>
</dbReference>
<dbReference type="GO" id="GO:0004791">
    <property type="term" value="F:thioredoxin-disulfide reductase (NADPH) activity"/>
    <property type="evidence" value="ECO:0007669"/>
    <property type="project" value="UniProtKB-EC"/>
</dbReference>
<evidence type="ECO:0000256" key="1">
    <source>
        <dbReference type="ARBA" id="ARBA00001974"/>
    </source>
</evidence>
<reference evidence="22" key="1">
    <citation type="submission" date="2020-03" db="EMBL/GenBank/DDBJ databases">
        <title>Studies in the Genomics of Life Span.</title>
        <authorList>
            <person name="Glass D."/>
        </authorList>
    </citation>
    <scope>NUCLEOTIDE SEQUENCE</scope>
    <source>
        <strain evidence="22">SUZIE</strain>
        <tissue evidence="22">Muscle</tissue>
    </source>
</reference>
<evidence type="ECO:0000256" key="8">
    <source>
        <dbReference type="ARBA" id="ARBA00023002"/>
    </source>
</evidence>
<dbReference type="InterPro" id="IPR012999">
    <property type="entry name" value="Pyr_OxRdtase_I_AS"/>
</dbReference>
<dbReference type="Gene3D" id="3.50.50.60">
    <property type="entry name" value="FAD/NAD(P)-binding domain"/>
    <property type="match status" value="2"/>
</dbReference>
<dbReference type="GO" id="GO:0005829">
    <property type="term" value="C:cytosol"/>
    <property type="evidence" value="ECO:0007669"/>
    <property type="project" value="TreeGrafter"/>
</dbReference>
<proteinExistence type="inferred from homology"/>
<evidence type="ECO:0000256" key="19">
    <source>
        <dbReference type="SAM" id="MobiDB-lite"/>
    </source>
</evidence>
<dbReference type="PRINTS" id="PR00368">
    <property type="entry name" value="FADPNR"/>
</dbReference>
<evidence type="ECO:0000313" key="23">
    <source>
        <dbReference type="Proteomes" id="UP001166674"/>
    </source>
</evidence>
<evidence type="ECO:0000259" key="21">
    <source>
        <dbReference type="Pfam" id="PF07992"/>
    </source>
</evidence>
<dbReference type="GO" id="GO:0050137">
    <property type="term" value="F:NADPH peroxidase activity"/>
    <property type="evidence" value="ECO:0007669"/>
    <property type="project" value="UniProtKB-EC"/>
</dbReference>
<feature type="domain" description="FAD/NAD(P)-binding" evidence="21">
    <location>
        <begin position="88"/>
        <end position="402"/>
    </location>
</feature>
<keyword evidence="7" id="KW-0712">Selenocysteine</keyword>
<dbReference type="GO" id="GO:0004362">
    <property type="term" value="F:glutathione-disulfide reductase (NADPH) activity"/>
    <property type="evidence" value="ECO:0007669"/>
    <property type="project" value="TreeGrafter"/>
</dbReference>
<dbReference type="PROSITE" id="PS00076">
    <property type="entry name" value="PYRIDINE_REDOX_1"/>
    <property type="match status" value="1"/>
</dbReference>
<evidence type="ECO:0000256" key="11">
    <source>
        <dbReference type="ARBA" id="ARBA00044049"/>
    </source>
</evidence>
<dbReference type="GO" id="GO:0005739">
    <property type="term" value="C:mitochondrion"/>
    <property type="evidence" value="ECO:0007669"/>
    <property type="project" value="TreeGrafter"/>
</dbReference>
<evidence type="ECO:0000256" key="15">
    <source>
        <dbReference type="ARBA" id="ARBA00045717"/>
    </source>
</evidence>
<dbReference type="InterPro" id="IPR006338">
    <property type="entry name" value="Thioredoxin/glutathione_Rdtase"/>
</dbReference>
<evidence type="ECO:0000256" key="2">
    <source>
        <dbReference type="ARBA" id="ARBA00007532"/>
    </source>
</evidence>
<organism evidence="22 23">
    <name type="scientific">Sciurus carolinensis</name>
    <name type="common">Eastern gray squirrel</name>
    <dbReference type="NCBI Taxonomy" id="30640"/>
    <lineage>
        <taxon>Eukaryota</taxon>
        <taxon>Metazoa</taxon>
        <taxon>Chordata</taxon>
        <taxon>Craniata</taxon>
        <taxon>Vertebrata</taxon>
        <taxon>Euteleostomi</taxon>
        <taxon>Mammalia</taxon>
        <taxon>Eutheria</taxon>
        <taxon>Euarchontoglires</taxon>
        <taxon>Glires</taxon>
        <taxon>Rodentia</taxon>
        <taxon>Sciuromorpha</taxon>
        <taxon>Sciuridae</taxon>
        <taxon>Sciurinae</taxon>
        <taxon>Sciurini</taxon>
        <taxon>Sciurus</taxon>
    </lineage>
</organism>
<dbReference type="FunFam" id="3.30.390.30:FF:000004">
    <property type="entry name" value="Thioredoxin reductase 1, cytoplasmic"/>
    <property type="match status" value="1"/>
</dbReference>
<dbReference type="EC" id="1.11.1.2" evidence="11"/>
<dbReference type="PRINTS" id="PR00411">
    <property type="entry name" value="PNDRDTASEI"/>
</dbReference>
<evidence type="ECO:0000256" key="13">
    <source>
        <dbReference type="ARBA" id="ARBA00044212"/>
    </source>
</evidence>
<evidence type="ECO:0000256" key="14">
    <source>
        <dbReference type="ARBA" id="ARBA00044275"/>
    </source>
</evidence>
<dbReference type="FunFam" id="3.50.50.60:FF:000012">
    <property type="entry name" value="Thioredoxin reductase 1, cytoplasmic"/>
    <property type="match status" value="1"/>
</dbReference>
<name>A0AA41N311_SCICA</name>
<dbReference type="GO" id="GO:0050660">
    <property type="term" value="F:flavin adenine dinucleotide binding"/>
    <property type="evidence" value="ECO:0007669"/>
    <property type="project" value="InterPro"/>
</dbReference>
<dbReference type="InterPro" id="IPR016156">
    <property type="entry name" value="FAD/NAD-linked_Rdtase_dimer_sf"/>
</dbReference>
<keyword evidence="23" id="KW-1185">Reference proteome</keyword>
<evidence type="ECO:0000256" key="3">
    <source>
        <dbReference type="ARBA" id="ARBA00012610"/>
    </source>
</evidence>
<accession>A0AA41N311</accession>
<comment type="cofactor">
    <cofactor evidence="1">
        <name>FAD</name>
        <dbReference type="ChEBI" id="CHEBI:57692"/>
    </cofactor>
</comment>
<dbReference type="AlphaFoldDB" id="A0AA41N311"/>
<feature type="region of interest" description="Disordered" evidence="19">
    <location>
        <begin position="563"/>
        <end position="624"/>
    </location>
</feature>
<evidence type="ECO:0000259" key="20">
    <source>
        <dbReference type="Pfam" id="PF02852"/>
    </source>
</evidence>
<sequence length="683" mass="74423">MIKTSVQSERLPSHLRGKSRDRKPPDGCILYVQTRLRGNRSHSFRPGTSPLPTQVPGVAPARRRAYEGNLQPQQKMNGSEDLPESYDFDLIIVGGGSGGLAAAKAGLGGTCVNVGCIPKKLMHQAALLGQALKDSRNYGWDVQDTVKHNWEKMTEAVQNHIGSLNWGYRVALREKKVVYENAYGQFVGPHRIKATNNKGKEKFYSAERFLIATGERPRYLGIPGDKEYCISSDDLFSLPYCPGKTLVVGASYVALECAGFLAGIGLDVTVMVRSILLRGFDQDMANKIGEHMEEHGIKFLKQFVPIKIEQIEAGTPGRLRVTAQSTNSEETIEGEYNTVLLAIGRDSCTRNIGLDTVGVKINEKTGKIPVTDEEQTNVPYIYAIGDILEGKLELTPVAIQAGRLLAQRLYAGSTVKASCDYENVPTTVFTPLEYGACGLAEEKAVEKFGEENIEVYHSFFWPLEWTVPSRDNNKCYAKIICNLKDDERVVGFHVLGPNAGEVTQGFAAALKCGLTKRQLDSTIGIHPVCAEVTLQTVTESGRPGNEEAGTVVRCEASRMCRSAVEGSGRRGEGSPASGREPRERGATVSNREVEPGAKEKGVQVEPGSSCGAAETRRWRREKQDSPGHVTVVFDIVPGVILVHVVLPVKSLAQESERVSSLLQVFTTLSVTKRSGGDILQAGC</sequence>
<dbReference type="InterPro" id="IPR023753">
    <property type="entry name" value="FAD/NAD-binding_dom"/>
</dbReference>
<keyword evidence="4 18" id="KW-0285">Flavoprotein</keyword>
<dbReference type="EMBL" id="JAATJV010383677">
    <property type="protein sequence ID" value="MBZ3882816.1"/>
    <property type="molecule type" value="Genomic_DNA"/>
</dbReference>
<dbReference type="Pfam" id="PF02852">
    <property type="entry name" value="Pyr_redox_dim"/>
    <property type="match status" value="1"/>
</dbReference>
<comment type="catalytic activity">
    <reaction evidence="17">
        <text>H2O2 + NADPH + H(+) = NADP(+) + 2 H2O</text>
        <dbReference type="Rhea" id="RHEA:15173"/>
        <dbReference type="ChEBI" id="CHEBI:15377"/>
        <dbReference type="ChEBI" id="CHEBI:15378"/>
        <dbReference type="ChEBI" id="CHEBI:16240"/>
        <dbReference type="ChEBI" id="CHEBI:57783"/>
        <dbReference type="ChEBI" id="CHEBI:58349"/>
        <dbReference type="EC" id="1.11.1.2"/>
    </reaction>
    <physiologicalReaction direction="left-to-right" evidence="17">
        <dbReference type="Rhea" id="RHEA:15174"/>
    </physiologicalReaction>
</comment>
<evidence type="ECO:0000256" key="4">
    <source>
        <dbReference type="ARBA" id="ARBA00022630"/>
    </source>
</evidence>
<evidence type="ECO:0000313" key="22">
    <source>
        <dbReference type="EMBL" id="MBZ3882816.1"/>
    </source>
</evidence>
<dbReference type="PANTHER" id="PTHR42737">
    <property type="entry name" value="GLUTATHIONE REDUCTASE"/>
    <property type="match status" value="1"/>
</dbReference>
<dbReference type="InterPro" id="IPR046952">
    <property type="entry name" value="GSHR/TRXR-like"/>
</dbReference>
<gene>
    <name evidence="22" type="ORF">SUZIE_169830</name>
</gene>
<dbReference type="SUPFAM" id="SSF51905">
    <property type="entry name" value="FAD/NAD(P)-binding domain"/>
    <property type="match status" value="1"/>
</dbReference>
<evidence type="ECO:0000256" key="12">
    <source>
        <dbReference type="ARBA" id="ARBA00044068"/>
    </source>
</evidence>
<dbReference type="Proteomes" id="UP001166674">
    <property type="component" value="Unassembled WGS sequence"/>
</dbReference>
<evidence type="ECO:0000256" key="7">
    <source>
        <dbReference type="ARBA" id="ARBA00022933"/>
    </source>
</evidence>
<evidence type="ECO:0000256" key="5">
    <source>
        <dbReference type="ARBA" id="ARBA00022827"/>
    </source>
</evidence>
<dbReference type="GO" id="GO:0006749">
    <property type="term" value="P:glutathione metabolic process"/>
    <property type="evidence" value="ECO:0007669"/>
    <property type="project" value="TreeGrafter"/>
</dbReference>
<keyword evidence="8 18" id="KW-0560">Oxidoreductase</keyword>
<dbReference type="NCBIfam" id="TIGR01438">
    <property type="entry name" value="TGR"/>
    <property type="match status" value="1"/>
</dbReference>
<dbReference type="EC" id="1.8.1.9" evidence="3"/>
<evidence type="ECO:0000256" key="10">
    <source>
        <dbReference type="ARBA" id="ARBA00023284"/>
    </source>
</evidence>
<comment type="catalytic activity">
    <reaction evidence="16">
        <text>[thioredoxin]-dithiol + NADP(+) = [thioredoxin]-disulfide + NADPH + H(+)</text>
        <dbReference type="Rhea" id="RHEA:20345"/>
        <dbReference type="Rhea" id="RHEA-COMP:10698"/>
        <dbReference type="Rhea" id="RHEA-COMP:10700"/>
        <dbReference type="ChEBI" id="CHEBI:15378"/>
        <dbReference type="ChEBI" id="CHEBI:29950"/>
        <dbReference type="ChEBI" id="CHEBI:50058"/>
        <dbReference type="ChEBI" id="CHEBI:57783"/>
        <dbReference type="ChEBI" id="CHEBI:58349"/>
        <dbReference type="EC" id="1.8.1.9"/>
    </reaction>
    <physiologicalReaction direction="right-to-left" evidence="16">
        <dbReference type="Rhea" id="RHEA:20347"/>
    </physiologicalReaction>
</comment>
<dbReference type="Gene3D" id="3.30.390.30">
    <property type="match status" value="1"/>
</dbReference>
<dbReference type="GO" id="GO:0045454">
    <property type="term" value="P:cell redox homeostasis"/>
    <property type="evidence" value="ECO:0007669"/>
    <property type="project" value="InterPro"/>
</dbReference>
<dbReference type="Pfam" id="PF07992">
    <property type="entry name" value="Pyr_redox_2"/>
    <property type="match status" value="1"/>
</dbReference>
<feature type="domain" description="Pyridine nucleotide-disulphide oxidoreductase dimerisation" evidence="20">
    <location>
        <begin position="424"/>
        <end position="533"/>
    </location>
</feature>
<keyword evidence="5 18" id="KW-0274">FAD</keyword>